<feature type="region of interest" description="Disordered" evidence="1">
    <location>
        <begin position="1"/>
        <end position="22"/>
    </location>
</feature>
<proteinExistence type="predicted"/>
<comment type="caution">
    <text evidence="2">The sequence shown here is derived from an EMBL/GenBank/DDBJ whole genome shotgun (WGS) entry which is preliminary data.</text>
</comment>
<feature type="region of interest" description="Disordered" evidence="1">
    <location>
        <begin position="40"/>
        <end position="69"/>
    </location>
</feature>
<keyword evidence="3" id="KW-1185">Reference proteome</keyword>
<evidence type="ECO:0000313" key="2">
    <source>
        <dbReference type="EMBL" id="GFH24215.1"/>
    </source>
</evidence>
<accession>A0A699ZQL8</accession>
<evidence type="ECO:0000313" key="3">
    <source>
        <dbReference type="Proteomes" id="UP000485058"/>
    </source>
</evidence>
<dbReference type="Proteomes" id="UP000485058">
    <property type="component" value="Unassembled WGS sequence"/>
</dbReference>
<reference evidence="2 3" key="1">
    <citation type="submission" date="2020-02" db="EMBL/GenBank/DDBJ databases">
        <title>Draft genome sequence of Haematococcus lacustris strain NIES-144.</title>
        <authorList>
            <person name="Morimoto D."/>
            <person name="Nakagawa S."/>
            <person name="Yoshida T."/>
            <person name="Sawayama S."/>
        </authorList>
    </citation>
    <scope>NUCLEOTIDE SEQUENCE [LARGE SCALE GENOMIC DNA]</scope>
    <source>
        <strain evidence="2 3">NIES-144</strain>
    </source>
</reference>
<evidence type="ECO:0000256" key="1">
    <source>
        <dbReference type="SAM" id="MobiDB-lite"/>
    </source>
</evidence>
<dbReference type="AlphaFoldDB" id="A0A699ZQL8"/>
<feature type="non-terminal residue" evidence="2">
    <location>
        <position position="69"/>
    </location>
</feature>
<sequence>MEGGPGPADTAAPTGTLHPHQACHQPCDLTCRGATAHHTHHCGAGRADHAPKHAQATAGLGHCKPWPAP</sequence>
<organism evidence="2 3">
    <name type="scientific">Haematococcus lacustris</name>
    <name type="common">Green alga</name>
    <name type="synonym">Haematococcus pluvialis</name>
    <dbReference type="NCBI Taxonomy" id="44745"/>
    <lineage>
        <taxon>Eukaryota</taxon>
        <taxon>Viridiplantae</taxon>
        <taxon>Chlorophyta</taxon>
        <taxon>core chlorophytes</taxon>
        <taxon>Chlorophyceae</taxon>
        <taxon>CS clade</taxon>
        <taxon>Chlamydomonadales</taxon>
        <taxon>Haematococcaceae</taxon>
        <taxon>Haematococcus</taxon>
    </lineage>
</organism>
<feature type="non-terminal residue" evidence="2">
    <location>
        <position position="1"/>
    </location>
</feature>
<dbReference type="EMBL" id="BLLF01002475">
    <property type="protein sequence ID" value="GFH24215.1"/>
    <property type="molecule type" value="Genomic_DNA"/>
</dbReference>
<protein>
    <submittedName>
        <fullName evidence="2">Uncharacterized protein</fullName>
    </submittedName>
</protein>
<name>A0A699ZQL8_HAELA</name>
<gene>
    <name evidence="2" type="ORF">HaLaN_21963</name>
</gene>